<comment type="caution">
    <text evidence="1">The sequence shown here is derived from an EMBL/GenBank/DDBJ whole genome shotgun (WGS) entry which is preliminary data.</text>
</comment>
<dbReference type="AlphaFoldDB" id="A0A645DGP3"/>
<protein>
    <submittedName>
        <fullName evidence="1">Uncharacterized protein</fullName>
    </submittedName>
</protein>
<dbReference type="EMBL" id="VSSQ01035700">
    <property type="protein sequence ID" value="MPM87993.1"/>
    <property type="molecule type" value="Genomic_DNA"/>
</dbReference>
<proteinExistence type="predicted"/>
<sequence>MTLSIPCALATRISVAIDTANASDENGLTTPEVPMMEIPPSIPSRGLKVFEAIRSPSGTEITTVAPAYSDLVCSPPNSSFKLCVIISKGVLLIAASPIFSPSPGRVTLPTPAPPKILTPGSFSGVTVAKIEIPFVISGSSPDSLIHSHVTELPSVL</sequence>
<name>A0A645DGP3_9ZZZZ</name>
<evidence type="ECO:0000313" key="1">
    <source>
        <dbReference type="EMBL" id="MPM87993.1"/>
    </source>
</evidence>
<organism evidence="1">
    <name type="scientific">bioreactor metagenome</name>
    <dbReference type="NCBI Taxonomy" id="1076179"/>
    <lineage>
        <taxon>unclassified sequences</taxon>
        <taxon>metagenomes</taxon>
        <taxon>ecological metagenomes</taxon>
    </lineage>
</organism>
<reference evidence="1" key="1">
    <citation type="submission" date="2019-08" db="EMBL/GenBank/DDBJ databases">
        <authorList>
            <person name="Kucharzyk K."/>
            <person name="Murdoch R.W."/>
            <person name="Higgins S."/>
            <person name="Loffler F."/>
        </authorList>
    </citation>
    <scope>NUCLEOTIDE SEQUENCE</scope>
</reference>
<accession>A0A645DGP3</accession>
<gene>
    <name evidence="1" type="ORF">SDC9_135094</name>
</gene>